<protein>
    <submittedName>
        <fullName evidence="2">Uncharacterized protein</fullName>
    </submittedName>
</protein>
<evidence type="ECO:0000256" key="1">
    <source>
        <dbReference type="SAM" id="Phobius"/>
    </source>
</evidence>
<feature type="transmembrane region" description="Helical" evidence="1">
    <location>
        <begin position="37"/>
        <end position="56"/>
    </location>
</feature>
<keyword evidence="1" id="KW-0472">Membrane</keyword>
<organism evidence="2">
    <name type="scientific">Myoviridae sp. ctNYa18</name>
    <dbReference type="NCBI Taxonomy" id="2825090"/>
    <lineage>
        <taxon>Viruses</taxon>
        <taxon>Duplodnaviria</taxon>
        <taxon>Heunggongvirae</taxon>
        <taxon>Uroviricota</taxon>
        <taxon>Caudoviricetes</taxon>
    </lineage>
</organism>
<sequence length="60" mass="6447">MKLTKEQLLKILKVALYVGVSNALGALAAFVQGNPDAFGIYGPIINVLLVTAIQLFKTEE</sequence>
<keyword evidence="1" id="KW-0812">Transmembrane</keyword>
<accession>A0A8S5PFL7</accession>
<proteinExistence type="predicted"/>
<keyword evidence="1" id="KW-1133">Transmembrane helix</keyword>
<evidence type="ECO:0000313" key="2">
    <source>
        <dbReference type="EMBL" id="DAE05975.1"/>
    </source>
</evidence>
<feature type="transmembrane region" description="Helical" evidence="1">
    <location>
        <begin position="12"/>
        <end position="31"/>
    </location>
</feature>
<reference evidence="2" key="1">
    <citation type="journal article" date="2021" name="Proc. Natl. Acad. Sci. U.S.A.">
        <title>A Catalog of Tens of Thousands of Viruses from Human Metagenomes Reveals Hidden Associations with Chronic Diseases.</title>
        <authorList>
            <person name="Tisza M.J."/>
            <person name="Buck C.B."/>
        </authorList>
    </citation>
    <scope>NUCLEOTIDE SEQUENCE</scope>
    <source>
        <strain evidence="2">CtNYa18</strain>
    </source>
</reference>
<dbReference type="EMBL" id="BK015422">
    <property type="protein sequence ID" value="DAE05975.1"/>
    <property type="molecule type" value="Genomic_DNA"/>
</dbReference>
<name>A0A8S5PFL7_9CAUD</name>